<comment type="caution">
    <text evidence="1">The sequence shown here is derived from an EMBL/GenBank/DDBJ whole genome shotgun (WGS) entry which is preliminary data.</text>
</comment>
<name>A0ABR2B7X0_9ROSI</name>
<accession>A0ABR2B7X0</accession>
<evidence type="ECO:0000313" key="1">
    <source>
        <dbReference type="EMBL" id="KAK8502853.1"/>
    </source>
</evidence>
<dbReference type="Proteomes" id="UP001472677">
    <property type="component" value="Unassembled WGS sequence"/>
</dbReference>
<organism evidence="1 2">
    <name type="scientific">Hibiscus sabdariffa</name>
    <name type="common">roselle</name>
    <dbReference type="NCBI Taxonomy" id="183260"/>
    <lineage>
        <taxon>Eukaryota</taxon>
        <taxon>Viridiplantae</taxon>
        <taxon>Streptophyta</taxon>
        <taxon>Embryophyta</taxon>
        <taxon>Tracheophyta</taxon>
        <taxon>Spermatophyta</taxon>
        <taxon>Magnoliopsida</taxon>
        <taxon>eudicotyledons</taxon>
        <taxon>Gunneridae</taxon>
        <taxon>Pentapetalae</taxon>
        <taxon>rosids</taxon>
        <taxon>malvids</taxon>
        <taxon>Malvales</taxon>
        <taxon>Malvaceae</taxon>
        <taxon>Malvoideae</taxon>
        <taxon>Hibiscus</taxon>
    </lineage>
</organism>
<protein>
    <submittedName>
        <fullName evidence="1">Uncharacterized protein</fullName>
    </submittedName>
</protein>
<proteinExistence type="predicted"/>
<reference evidence="1 2" key="1">
    <citation type="journal article" date="2024" name="G3 (Bethesda)">
        <title>Genome assembly of Hibiscus sabdariffa L. provides insights into metabolisms of medicinal natural products.</title>
        <authorList>
            <person name="Kim T."/>
        </authorList>
    </citation>
    <scope>NUCLEOTIDE SEQUENCE [LARGE SCALE GENOMIC DNA]</scope>
    <source>
        <strain evidence="1">TK-2024</strain>
        <tissue evidence="1">Old leaves</tissue>
    </source>
</reference>
<gene>
    <name evidence="1" type="ORF">V6N12_000097</name>
</gene>
<sequence>MLNHRFKLGFFLPSISNPSNLFSSSQIQLESCSIVISVVSSSPSEMQCLIPRVFGLVKGNGRLRVVVGFDQLQQLPGGKEQLLTTVGKATLLARKSTTRGAKVAIHSLVCTGKIYWPIGLAFLMVSEALGIKAGKYHRYGWQSWYSGILHPALQYFNFPALVILIERMEMGVSVDFGGSHVFVSVLCHDGLFLETILFVVNEAINN</sequence>
<keyword evidence="2" id="KW-1185">Reference proteome</keyword>
<evidence type="ECO:0000313" key="2">
    <source>
        <dbReference type="Proteomes" id="UP001472677"/>
    </source>
</evidence>
<dbReference type="EMBL" id="JBBPBM010000160">
    <property type="protein sequence ID" value="KAK8502853.1"/>
    <property type="molecule type" value="Genomic_DNA"/>
</dbReference>